<keyword evidence="3" id="KW-1185">Reference proteome</keyword>
<feature type="transmembrane region" description="Helical" evidence="1">
    <location>
        <begin position="63"/>
        <end position="85"/>
    </location>
</feature>
<keyword evidence="1" id="KW-0472">Membrane</keyword>
<dbReference type="Proteomes" id="UP001437460">
    <property type="component" value="Unassembled WGS sequence"/>
</dbReference>
<accession>A0ABV1HQ90</accession>
<reference evidence="2 3" key="1">
    <citation type="submission" date="2024-03" db="EMBL/GenBank/DDBJ databases">
        <title>Human intestinal bacterial collection.</title>
        <authorList>
            <person name="Pauvert C."/>
            <person name="Hitch T.C.A."/>
            <person name="Clavel T."/>
        </authorList>
    </citation>
    <scope>NUCLEOTIDE SEQUENCE [LARGE SCALE GENOMIC DNA]</scope>
    <source>
        <strain evidence="2 3">CLA-AP-H27</strain>
    </source>
</reference>
<organism evidence="2 3">
    <name type="scientific">Ventrimonas faecis</name>
    <dbReference type="NCBI Taxonomy" id="3133170"/>
    <lineage>
        <taxon>Bacteria</taxon>
        <taxon>Bacillati</taxon>
        <taxon>Bacillota</taxon>
        <taxon>Clostridia</taxon>
        <taxon>Lachnospirales</taxon>
        <taxon>Lachnospiraceae</taxon>
        <taxon>Ventrimonas</taxon>
    </lineage>
</organism>
<comment type="caution">
    <text evidence="2">The sequence shown here is derived from an EMBL/GenBank/DDBJ whole genome shotgun (WGS) entry which is preliminary data.</text>
</comment>
<name>A0ABV1HQ90_9FIRM</name>
<protein>
    <submittedName>
        <fullName evidence="2">DUF2304 domain-containing protein</fullName>
    </submittedName>
</protein>
<feature type="transmembrane region" description="Helical" evidence="1">
    <location>
        <begin position="35"/>
        <end position="51"/>
    </location>
</feature>
<gene>
    <name evidence="2" type="ORF">WMO41_14110</name>
</gene>
<feature type="transmembrane region" description="Helical" evidence="1">
    <location>
        <begin position="6"/>
        <end position="23"/>
    </location>
</feature>
<proteinExistence type="predicted"/>
<evidence type="ECO:0000313" key="2">
    <source>
        <dbReference type="EMBL" id="MEQ2564284.1"/>
    </source>
</evidence>
<evidence type="ECO:0000313" key="3">
    <source>
        <dbReference type="Proteomes" id="UP001437460"/>
    </source>
</evidence>
<dbReference type="Pfam" id="PF10066">
    <property type="entry name" value="DUF2304"/>
    <property type="match status" value="1"/>
</dbReference>
<keyword evidence="1" id="KW-1133">Transmembrane helix</keyword>
<evidence type="ECO:0000256" key="1">
    <source>
        <dbReference type="SAM" id="Phobius"/>
    </source>
</evidence>
<sequence length="116" mass="13343">MMTTTLRIALILVSLGTFSMIMRKIRQSRMQIESAIFWIVLALVLVVYSVFPKVADACASLLGIYATTNFLFLFAIFVLILKVFFMSIHISQLESKIKELVQAMALEEKKYEEEKR</sequence>
<dbReference type="InterPro" id="IPR019277">
    <property type="entry name" value="DUF2304"/>
</dbReference>
<keyword evidence="1" id="KW-0812">Transmembrane</keyword>
<dbReference type="EMBL" id="JBBMFJ010000037">
    <property type="protein sequence ID" value="MEQ2564284.1"/>
    <property type="molecule type" value="Genomic_DNA"/>
</dbReference>